<keyword evidence="2" id="KW-1185">Reference proteome</keyword>
<dbReference type="EMBL" id="MU006006">
    <property type="protein sequence ID" value="KAF2858625.1"/>
    <property type="molecule type" value="Genomic_DNA"/>
</dbReference>
<evidence type="ECO:0000313" key="1">
    <source>
        <dbReference type="EMBL" id="KAF2858625.1"/>
    </source>
</evidence>
<sequence length="444" mass="49483">MRGFTVSQYDFEETGDPAELSDIHDISFNSEFEDVSSASEDETDSNASRLISFVAPSSVRISKRDSAYYPYTSKAHAEVHIFYRAQKNVIKKALMGSILRLICNFLDDKVKSSDLPTMNEPLPMTSAFRAQKFIVDEILRASHSMCAVADVWLRDVLVLKHGHSTDYALFYGCELQSGPSGKDEVVRAIVLRSSGAIGREISSTLSMEYGFTAINSTTVIFLQGLEISEVYHPASFKSMSTSGLTGSHEVFSFTFAGKLRNDNFNRSANKFITIGPKMNGSTMLESFKKDLVELERSIKAFNPETKTIQLARAGVCQGLRDNVEVGEMMSHSSNSLYPCRVFDLYCPRQAGSWEDVAYPGNLSNVKDTRACVNNREKGVKPPLTCVYSLPGFDPHVDFPYELLHGIYLRITRHSINLTIDHSIIKHDIEDIALRPMAVDKNGLT</sequence>
<evidence type="ECO:0000313" key="2">
    <source>
        <dbReference type="Proteomes" id="UP000799421"/>
    </source>
</evidence>
<reference evidence="1" key="1">
    <citation type="journal article" date="2020" name="Stud. Mycol.">
        <title>101 Dothideomycetes genomes: a test case for predicting lifestyles and emergence of pathogens.</title>
        <authorList>
            <person name="Haridas S."/>
            <person name="Albert R."/>
            <person name="Binder M."/>
            <person name="Bloem J."/>
            <person name="Labutti K."/>
            <person name="Salamov A."/>
            <person name="Andreopoulos B."/>
            <person name="Baker S."/>
            <person name="Barry K."/>
            <person name="Bills G."/>
            <person name="Bluhm B."/>
            <person name="Cannon C."/>
            <person name="Castanera R."/>
            <person name="Culley D."/>
            <person name="Daum C."/>
            <person name="Ezra D."/>
            <person name="Gonzalez J."/>
            <person name="Henrissat B."/>
            <person name="Kuo A."/>
            <person name="Liang C."/>
            <person name="Lipzen A."/>
            <person name="Lutzoni F."/>
            <person name="Magnuson J."/>
            <person name="Mondo S."/>
            <person name="Nolan M."/>
            <person name="Ohm R."/>
            <person name="Pangilinan J."/>
            <person name="Park H.-J."/>
            <person name="Ramirez L."/>
            <person name="Alfaro M."/>
            <person name="Sun H."/>
            <person name="Tritt A."/>
            <person name="Yoshinaga Y."/>
            <person name="Zwiers L.-H."/>
            <person name="Turgeon B."/>
            <person name="Goodwin S."/>
            <person name="Spatafora J."/>
            <person name="Crous P."/>
            <person name="Grigoriev I."/>
        </authorList>
    </citation>
    <scope>NUCLEOTIDE SEQUENCE</scope>
    <source>
        <strain evidence="1">CBS 480.64</strain>
    </source>
</reference>
<name>A0A6A7BV86_9PEZI</name>
<proteinExistence type="predicted"/>
<protein>
    <submittedName>
        <fullName evidence="1">Uncharacterized protein</fullName>
    </submittedName>
</protein>
<dbReference type="Proteomes" id="UP000799421">
    <property type="component" value="Unassembled WGS sequence"/>
</dbReference>
<dbReference type="AlphaFoldDB" id="A0A6A7BV86"/>
<organism evidence="1 2">
    <name type="scientific">Piedraia hortae CBS 480.64</name>
    <dbReference type="NCBI Taxonomy" id="1314780"/>
    <lineage>
        <taxon>Eukaryota</taxon>
        <taxon>Fungi</taxon>
        <taxon>Dikarya</taxon>
        <taxon>Ascomycota</taxon>
        <taxon>Pezizomycotina</taxon>
        <taxon>Dothideomycetes</taxon>
        <taxon>Dothideomycetidae</taxon>
        <taxon>Capnodiales</taxon>
        <taxon>Piedraiaceae</taxon>
        <taxon>Piedraia</taxon>
    </lineage>
</organism>
<accession>A0A6A7BV86</accession>
<gene>
    <name evidence="1" type="ORF">K470DRAFT_265922</name>
</gene>